<protein>
    <submittedName>
        <fullName evidence="3">Uncharacterized protein</fullName>
    </submittedName>
</protein>
<dbReference type="EMBL" id="JOJR01000169">
    <property type="protein sequence ID" value="RCN43123.1"/>
    <property type="molecule type" value="Genomic_DNA"/>
</dbReference>
<feature type="compositionally biased region" description="Basic and acidic residues" evidence="1">
    <location>
        <begin position="53"/>
        <end position="69"/>
    </location>
</feature>
<proteinExistence type="predicted"/>
<keyword evidence="2" id="KW-1133">Transmembrane helix</keyword>
<accession>A0A368GFF5</accession>
<comment type="caution">
    <text evidence="3">The sequence shown here is derived from an EMBL/GenBank/DDBJ whole genome shotgun (WGS) entry which is preliminary data.</text>
</comment>
<feature type="transmembrane region" description="Helical" evidence="2">
    <location>
        <begin position="12"/>
        <end position="31"/>
    </location>
</feature>
<keyword evidence="2" id="KW-0472">Membrane</keyword>
<reference evidence="3 4" key="1">
    <citation type="submission" date="2014-10" db="EMBL/GenBank/DDBJ databases">
        <title>Draft genome of the hookworm Ancylostoma caninum.</title>
        <authorList>
            <person name="Mitreva M."/>
        </authorList>
    </citation>
    <scope>NUCLEOTIDE SEQUENCE [LARGE SCALE GENOMIC DNA]</scope>
    <source>
        <strain evidence="3 4">Baltimore</strain>
    </source>
</reference>
<keyword evidence="2" id="KW-0812">Transmembrane</keyword>
<evidence type="ECO:0000313" key="3">
    <source>
        <dbReference type="EMBL" id="RCN43123.1"/>
    </source>
</evidence>
<sequence length="69" mass="7749">MTVSIEVYLLPIKLNMGCILFASVQGGSLLMKQWLKLAYHEGLMSTSSMNSQREAKQQNRAKIPEKGHI</sequence>
<dbReference type="Proteomes" id="UP000252519">
    <property type="component" value="Unassembled WGS sequence"/>
</dbReference>
<keyword evidence="4" id="KW-1185">Reference proteome</keyword>
<dbReference type="AlphaFoldDB" id="A0A368GFF5"/>
<evidence type="ECO:0000256" key="2">
    <source>
        <dbReference type="SAM" id="Phobius"/>
    </source>
</evidence>
<gene>
    <name evidence="3" type="ORF">ANCCAN_10911</name>
</gene>
<organism evidence="3 4">
    <name type="scientific">Ancylostoma caninum</name>
    <name type="common">Dog hookworm</name>
    <dbReference type="NCBI Taxonomy" id="29170"/>
    <lineage>
        <taxon>Eukaryota</taxon>
        <taxon>Metazoa</taxon>
        <taxon>Ecdysozoa</taxon>
        <taxon>Nematoda</taxon>
        <taxon>Chromadorea</taxon>
        <taxon>Rhabditida</taxon>
        <taxon>Rhabditina</taxon>
        <taxon>Rhabditomorpha</taxon>
        <taxon>Strongyloidea</taxon>
        <taxon>Ancylostomatidae</taxon>
        <taxon>Ancylostomatinae</taxon>
        <taxon>Ancylostoma</taxon>
    </lineage>
</organism>
<evidence type="ECO:0000313" key="4">
    <source>
        <dbReference type="Proteomes" id="UP000252519"/>
    </source>
</evidence>
<evidence type="ECO:0000256" key="1">
    <source>
        <dbReference type="SAM" id="MobiDB-lite"/>
    </source>
</evidence>
<name>A0A368GFF5_ANCCA</name>
<feature type="region of interest" description="Disordered" evidence="1">
    <location>
        <begin position="46"/>
        <end position="69"/>
    </location>
</feature>